<dbReference type="PANTHER" id="PTHR43653:SF1">
    <property type="entry name" value="CYTOCHROME C-TYPE BIOGENESIS PROTEIN CCMF"/>
    <property type="match status" value="1"/>
</dbReference>
<feature type="domain" description="Cytochrome c assembly protein" evidence="11">
    <location>
        <begin position="89"/>
        <end position="294"/>
    </location>
</feature>
<evidence type="ECO:0000256" key="7">
    <source>
        <dbReference type="ARBA" id="ARBA00022989"/>
    </source>
</evidence>
<feature type="domain" description="Cytochrome c-type biogenesis protein CcmF C-terminal" evidence="12">
    <location>
        <begin position="315"/>
        <end position="641"/>
    </location>
</feature>
<evidence type="ECO:0000256" key="9">
    <source>
        <dbReference type="ARBA" id="ARBA00037230"/>
    </source>
</evidence>
<dbReference type="Proteomes" id="UP000190625">
    <property type="component" value="Unassembled WGS sequence"/>
</dbReference>
<proteinExistence type="inferred from homology"/>
<feature type="transmembrane region" description="Helical" evidence="10">
    <location>
        <begin position="40"/>
        <end position="61"/>
    </location>
</feature>
<dbReference type="PANTHER" id="PTHR43653">
    <property type="entry name" value="CYTOCHROME C ASSEMBLY PROTEIN-RELATED"/>
    <property type="match status" value="1"/>
</dbReference>
<dbReference type="GO" id="GO:0017004">
    <property type="term" value="P:cytochrome complex assembly"/>
    <property type="evidence" value="ECO:0007669"/>
    <property type="project" value="UniProtKB-KW"/>
</dbReference>
<feature type="transmembrane region" description="Helical" evidence="10">
    <location>
        <begin position="497"/>
        <end position="519"/>
    </location>
</feature>
<feature type="transmembrane region" description="Helical" evidence="10">
    <location>
        <begin position="424"/>
        <end position="442"/>
    </location>
</feature>
<keyword evidence="3" id="KW-1003">Cell membrane</keyword>
<keyword evidence="7 10" id="KW-1133">Transmembrane helix</keyword>
<organism evidence="13 14">
    <name type="scientific">Selenihalanaerobacter shriftii</name>
    <dbReference type="NCBI Taxonomy" id="142842"/>
    <lineage>
        <taxon>Bacteria</taxon>
        <taxon>Bacillati</taxon>
        <taxon>Bacillota</taxon>
        <taxon>Clostridia</taxon>
        <taxon>Halanaerobiales</taxon>
        <taxon>Halobacteroidaceae</taxon>
        <taxon>Selenihalanaerobacter</taxon>
    </lineage>
</organism>
<comment type="function">
    <text evidence="9">Required for the biogenesis of c-type cytochromes. Possible subunit of a heme lyase.</text>
</comment>
<feature type="transmembrane region" description="Helical" evidence="10">
    <location>
        <begin position="123"/>
        <end position="141"/>
    </location>
</feature>
<keyword evidence="6" id="KW-0201">Cytochrome c-type biogenesis</keyword>
<comment type="similarity">
    <text evidence="2">Belongs to the CcmF/CycK/Ccl1/NrfE/CcsA family.</text>
</comment>
<dbReference type="OrthoDB" id="9761451at2"/>
<dbReference type="Pfam" id="PF16327">
    <property type="entry name" value="CcmF_C"/>
    <property type="match status" value="1"/>
</dbReference>
<feature type="transmembrane region" description="Helical" evidence="10">
    <location>
        <begin position="207"/>
        <end position="228"/>
    </location>
</feature>
<evidence type="ECO:0000256" key="8">
    <source>
        <dbReference type="ARBA" id="ARBA00023136"/>
    </source>
</evidence>
<sequence>MAGVGSIALLISLAVVIYTVIAYILGLMQKNKRLLKSAENGIFANAILSTVASAALLYALITGDFSIEYVAHYTNQTLPLFYKISAFWAGNSGSILLWYWVLSIYAAIISQSKKAQGAELKQYASLVMMLISLFFVVMLNFETDPFTTLGYMPQDGQGMNPMLQNIGMVIHPVTLYLGYVGFTVPFAYALAALFLKKTGATWIKLTRRWTLVAWLFLSIGMISGGEWAYVELGWGGYWAWDPVENASLLPWLTSTAFFHSVMIQERKGMLKIWNVLLIITTFILNIFGTFLTRSGVISSVHAFGNSRIGLYFFYFMWFLIVSSLALVFSRLKILKSGKEFEAILSKESSFLLNNLLLIGATFAVFWGTIYPAISELVTGVKVTVGQAFFNQVTVPIGILLVFLIGVCHLVAWRKSSAENLKKNFLLPSILSLIFAIAVYTILGVNKLYSLLAVTGAFFVFLTTILEFYKGIKARMKMTDEGVITALGRLVSRNRRRYGGYIVHLSVIIMIIGITGSSAYKKQTEVTVKKGEVIEFEGYSMKYNGLRINEDPNKTTVYADLNIKKNGKPYTKLTPAKQYFKTWEEPVTEVDFESGIKEDLYLILAGWSESGKQAIFQVVVNPLVSWLFFGVNVLVIGTLIAVWPDERKQSIELMKELHKKV</sequence>
<comment type="subcellular location">
    <subcellularLocation>
        <location evidence="1">Cell inner membrane</location>
        <topology evidence="1">Multi-pass membrane protein</topology>
    </subcellularLocation>
</comment>
<evidence type="ECO:0000256" key="10">
    <source>
        <dbReference type="SAM" id="Phobius"/>
    </source>
</evidence>
<evidence type="ECO:0000259" key="12">
    <source>
        <dbReference type="Pfam" id="PF16327"/>
    </source>
</evidence>
<dbReference type="PRINTS" id="PR01410">
    <property type="entry name" value="CCBIOGENESIS"/>
</dbReference>
<feature type="transmembrane region" description="Helical" evidence="10">
    <location>
        <begin position="448"/>
        <end position="468"/>
    </location>
</feature>
<keyword evidence="5 10" id="KW-0812">Transmembrane</keyword>
<dbReference type="Pfam" id="PF01578">
    <property type="entry name" value="Cytochrom_C_asm"/>
    <property type="match status" value="1"/>
</dbReference>
<keyword evidence="4" id="KW-0997">Cell inner membrane</keyword>
<evidence type="ECO:0000256" key="1">
    <source>
        <dbReference type="ARBA" id="ARBA00004429"/>
    </source>
</evidence>
<feature type="transmembrane region" description="Helical" evidence="10">
    <location>
        <begin position="622"/>
        <end position="643"/>
    </location>
</feature>
<evidence type="ECO:0000256" key="3">
    <source>
        <dbReference type="ARBA" id="ARBA00022475"/>
    </source>
</evidence>
<feature type="transmembrane region" description="Helical" evidence="10">
    <location>
        <begin position="6"/>
        <end position="28"/>
    </location>
</feature>
<feature type="transmembrane region" description="Helical" evidence="10">
    <location>
        <begin position="311"/>
        <end position="329"/>
    </location>
</feature>
<dbReference type="InterPro" id="IPR003567">
    <property type="entry name" value="Cyt_c_biogenesis"/>
</dbReference>
<dbReference type="InterPro" id="IPR003568">
    <property type="entry name" value="Cyt_c_biogenesis_CcmF"/>
</dbReference>
<gene>
    <name evidence="13" type="ORF">SAMN02745118_02248</name>
</gene>
<feature type="transmembrane region" description="Helical" evidence="10">
    <location>
        <begin position="393"/>
        <end position="412"/>
    </location>
</feature>
<dbReference type="InterPro" id="IPR032523">
    <property type="entry name" value="CcmF_C"/>
</dbReference>
<evidence type="ECO:0000313" key="14">
    <source>
        <dbReference type="Proteomes" id="UP000190625"/>
    </source>
</evidence>
<dbReference type="InterPro" id="IPR002541">
    <property type="entry name" value="Cyt_c_assembly"/>
</dbReference>
<dbReference type="GO" id="GO:0020037">
    <property type="term" value="F:heme binding"/>
    <property type="evidence" value="ECO:0007669"/>
    <property type="project" value="InterPro"/>
</dbReference>
<dbReference type="GO" id="GO:0015232">
    <property type="term" value="F:heme transmembrane transporter activity"/>
    <property type="evidence" value="ECO:0007669"/>
    <property type="project" value="InterPro"/>
</dbReference>
<evidence type="ECO:0000256" key="6">
    <source>
        <dbReference type="ARBA" id="ARBA00022748"/>
    </source>
</evidence>
<feature type="transmembrane region" description="Helical" evidence="10">
    <location>
        <begin position="350"/>
        <end position="373"/>
    </location>
</feature>
<reference evidence="14" key="1">
    <citation type="submission" date="2017-02" db="EMBL/GenBank/DDBJ databases">
        <authorList>
            <person name="Varghese N."/>
            <person name="Submissions S."/>
        </authorList>
    </citation>
    <scope>NUCLEOTIDE SEQUENCE [LARGE SCALE GENOMIC DNA]</scope>
    <source>
        <strain evidence="14">ATCC BAA-73</strain>
    </source>
</reference>
<feature type="transmembrane region" description="Helical" evidence="10">
    <location>
        <begin position="81"/>
        <end position="102"/>
    </location>
</feature>
<dbReference type="RefSeq" id="WP_078810690.1">
    <property type="nucleotide sequence ID" value="NZ_FUWM01000020.1"/>
</dbReference>
<keyword evidence="14" id="KW-1185">Reference proteome</keyword>
<name>A0A1T4PNV8_9FIRM</name>
<keyword evidence="8 10" id="KW-0472">Membrane</keyword>
<accession>A0A1T4PNV8</accession>
<evidence type="ECO:0000259" key="11">
    <source>
        <dbReference type="Pfam" id="PF01578"/>
    </source>
</evidence>
<feature type="transmembrane region" description="Helical" evidence="10">
    <location>
        <begin position="248"/>
        <end position="265"/>
    </location>
</feature>
<dbReference type="PRINTS" id="PR01411">
    <property type="entry name" value="CCMFBIOGNSIS"/>
</dbReference>
<dbReference type="GO" id="GO:0005886">
    <property type="term" value="C:plasma membrane"/>
    <property type="evidence" value="ECO:0007669"/>
    <property type="project" value="UniProtKB-SubCell"/>
</dbReference>
<evidence type="ECO:0000256" key="4">
    <source>
        <dbReference type="ARBA" id="ARBA00022519"/>
    </source>
</evidence>
<evidence type="ECO:0000256" key="5">
    <source>
        <dbReference type="ARBA" id="ARBA00022692"/>
    </source>
</evidence>
<dbReference type="AlphaFoldDB" id="A0A1T4PNV8"/>
<dbReference type="EMBL" id="FUWM01000020">
    <property type="protein sequence ID" value="SJZ93119.1"/>
    <property type="molecule type" value="Genomic_DNA"/>
</dbReference>
<evidence type="ECO:0000313" key="13">
    <source>
        <dbReference type="EMBL" id="SJZ93119.1"/>
    </source>
</evidence>
<dbReference type="STRING" id="142842.SAMN02745118_02248"/>
<evidence type="ECO:0000256" key="2">
    <source>
        <dbReference type="ARBA" id="ARBA00009186"/>
    </source>
</evidence>
<feature type="transmembrane region" description="Helical" evidence="10">
    <location>
        <begin position="176"/>
        <end position="195"/>
    </location>
</feature>
<feature type="transmembrane region" description="Helical" evidence="10">
    <location>
        <begin position="272"/>
        <end position="291"/>
    </location>
</feature>
<protein>
    <submittedName>
        <fullName evidence="13">Cytochrome c-type biogenesis protein CcmF</fullName>
    </submittedName>
</protein>